<evidence type="ECO:0000256" key="10">
    <source>
        <dbReference type="ARBA" id="ARBA00022801"/>
    </source>
</evidence>
<keyword evidence="18" id="KW-0511">Multifunctional enzyme</keyword>
<dbReference type="GO" id="GO:0003887">
    <property type="term" value="F:DNA-directed DNA polymerase activity"/>
    <property type="evidence" value="ECO:0007669"/>
    <property type="project" value="UniProtKB-KW"/>
</dbReference>
<evidence type="ECO:0000256" key="18">
    <source>
        <dbReference type="ARBA" id="ARBA00023268"/>
    </source>
</evidence>
<dbReference type="CDD" id="cd07906">
    <property type="entry name" value="Adenylation_DNA_ligase_LigD_LigC"/>
    <property type="match status" value="1"/>
</dbReference>
<dbReference type="GO" id="GO:0046872">
    <property type="term" value="F:metal ion binding"/>
    <property type="evidence" value="ECO:0007669"/>
    <property type="project" value="UniProtKB-KW"/>
</dbReference>
<evidence type="ECO:0000256" key="1">
    <source>
        <dbReference type="ARBA" id="ARBA00001936"/>
    </source>
</evidence>
<evidence type="ECO:0000256" key="14">
    <source>
        <dbReference type="ARBA" id="ARBA00023125"/>
    </source>
</evidence>
<keyword evidence="12" id="KW-0067">ATP-binding</keyword>
<evidence type="ECO:0000256" key="15">
    <source>
        <dbReference type="ARBA" id="ARBA00023172"/>
    </source>
</evidence>
<dbReference type="InterPro" id="IPR014145">
    <property type="entry name" value="LigD_pol_dom"/>
</dbReference>
<proteinExistence type="predicted"/>
<organism evidence="23 24">
    <name type="scientific">Cryomorpha ignava</name>
    <dbReference type="NCBI Taxonomy" id="101383"/>
    <lineage>
        <taxon>Bacteria</taxon>
        <taxon>Pseudomonadati</taxon>
        <taxon>Bacteroidota</taxon>
        <taxon>Flavobacteriia</taxon>
        <taxon>Flavobacteriales</taxon>
        <taxon>Cryomorphaceae</taxon>
        <taxon>Cryomorpha</taxon>
    </lineage>
</organism>
<evidence type="ECO:0000256" key="20">
    <source>
        <dbReference type="ARBA" id="ARBA00034003"/>
    </source>
</evidence>
<dbReference type="RefSeq" id="WP_163285623.1">
    <property type="nucleotide sequence ID" value="NZ_JAAGVY010000022.1"/>
</dbReference>
<dbReference type="InterPro" id="IPR014143">
    <property type="entry name" value="NHEJ_ligase_prk"/>
</dbReference>
<keyword evidence="14" id="KW-0238">DNA-binding</keyword>
<evidence type="ECO:0000256" key="12">
    <source>
        <dbReference type="ARBA" id="ARBA00022840"/>
    </source>
</evidence>
<dbReference type="PANTHER" id="PTHR42705">
    <property type="entry name" value="BIFUNCTIONAL NON-HOMOLOGOUS END JOINING PROTEIN LIGD"/>
    <property type="match status" value="1"/>
</dbReference>
<feature type="compositionally biased region" description="Basic and acidic residues" evidence="21">
    <location>
        <begin position="13"/>
        <end position="27"/>
    </location>
</feature>
<evidence type="ECO:0000313" key="24">
    <source>
        <dbReference type="Proteomes" id="UP000486602"/>
    </source>
</evidence>
<keyword evidence="6" id="KW-0540">Nuclease</keyword>
<dbReference type="CDD" id="cd07971">
    <property type="entry name" value="OBF_DNA_ligase_LigD"/>
    <property type="match status" value="1"/>
</dbReference>
<dbReference type="Gene3D" id="3.90.920.10">
    <property type="entry name" value="DNA primase, PRIM domain"/>
    <property type="match status" value="1"/>
</dbReference>
<dbReference type="Proteomes" id="UP000486602">
    <property type="component" value="Unassembled WGS sequence"/>
</dbReference>
<dbReference type="Gene3D" id="3.30.470.30">
    <property type="entry name" value="DNA ligase/mRNA capping enzyme"/>
    <property type="match status" value="1"/>
</dbReference>
<evidence type="ECO:0000256" key="4">
    <source>
        <dbReference type="ARBA" id="ARBA00022679"/>
    </source>
</evidence>
<evidence type="ECO:0000256" key="2">
    <source>
        <dbReference type="ARBA" id="ARBA00012727"/>
    </source>
</evidence>
<evidence type="ECO:0000256" key="5">
    <source>
        <dbReference type="ARBA" id="ARBA00022695"/>
    </source>
</evidence>
<keyword evidence="7" id="KW-0479">Metal-binding</keyword>
<dbReference type="EC" id="6.5.1.1" evidence="2"/>
<dbReference type="InterPro" id="IPR012340">
    <property type="entry name" value="NA-bd_OB-fold"/>
</dbReference>
<evidence type="ECO:0000256" key="7">
    <source>
        <dbReference type="ARBA" id="ARBA00022723"/>
    </source>
</evidence>
<dbReference type="CDD" id="cd04865">
    <property type="entry name" value="LigD_Pol_like_2"/>
    <property type="match status" value="1"/>
</dbReference>
<keyword evidence="8" id="KW-0547">Nucleotide-binding</keyword>
<dbReference type="Gene3D" id="2.40.50.140">
    <property type="entry name" value="Nucleic acid-binding proteins"/>
    <property type="match status" value="1"/>
</dbReference>
<keyword evidence="17" id="KW-0464">Manganese</keyword>
<dbReference type="EMBL" id="JAAGVY010000022">
    <property type="protein sequence ID" value="NEN24228.1"/>
    <property type="molecule type" value="Genomic_DNA"/>
</dbReference>
<evidence type="ECO:0000256" key="17">
    <source>
        <dbReference type="ARBA" id="ARBA00023211"/>
    </source>
</evidence>
<keyword evidence="15" id="KW-0233">DNA recombination</keyword>
<dbReference type="GO" id="GO:0006281">
    <property type="term" value="P:DNA repair"/>
    <property type="evidence" value="ECO:0007669"/>
    <property type="project" value="UniProtKB-KW"/>
</dbReference>
<keyword evidence="16" id="KW-0234">DNA repair</keyword>
<feature type="region of interest" description="Disordered" evidence="21">
    <location>
        <begin position="1"/>
        <end position="28"/>
    </location>
</feature>
<dbReference type="NCBIfam" id="TIGR02777">
    <property type="entry name" value="LigD_PE_dom"/>
    <property type="match status" value="1"/>
</dbReference>
<evidence type="ECO:0000259" key="22">
    <source>
        <dbReference type="PROSITE" id="PS50160"/>
    </source>
</evidence>
<name>A0A7K3WRS5_9FLAO</name>
<dbReference type="Pfam" id="PF13298">
    <property type="entry name" value="LigD_N"/>
    <property type="match status" value="1"/>
</dbReference>
<dbReference type="GO" id="GO:0005524">
    <property type="term" value="F:ATP binding"/>
    <property type="evidence" value="ECO:0007669"/>
    <property type="project" value="UniProtKB-KW"/>
</dbReference>
<evidence type="ECO:0000256" key="8">
    <source>
        <dbReference type="ARBA" id="ARBA00022741"/>
    </source>
</evidence>
<comment type="catalytic activity">
    <reaction evidence="20">
        <text>ATP + (deoxyribonucleotide)n-3'-hydroxyl + 5'-phospho-(deoxyribonucleotide)m = (deoxyribonucleotide)n+m + AMP + diphosphate.</text>
        <dbReference type="EC" id="6.5.1.1"/>
    </reaction>
</comment>
<comment type="caution">
    <text evidence="23">The sequence shown here is derived from an EMBL/GenBank/DDBJ whole genome shotgun (WGS) entry which is preliminary data.</text>
</comment>
<evidence type="ECO:0000313" key="23">
    <source>
        <dbReference type="EMBL" id="NEN24228.1"/>
    </source>
</evidence>
<dbReference type="InterPro" id="IPR052171">
    <property type="entry name" value="NHEJ_LigD"/>
</dbReference>
<accession>A0A7K3WRS5</accession>
<sequence>MGLDDYNKKRKFDKTPEPEGDLDKSDGGRFVIQRHQASRLHYDLRLEMEGVLKSWAVPRGPSLNPDDKRLAVQTEDHPVKYLTFHGNIPKGNYGAGDMKIWDKGTYIINERKGVKDAAEQLKKGDLKIHFQGTKVKGDFALVKAHFEKGKNNWLLIKKDDEYAVDVPYDSETFAEKAHHQLEKGKGGNRIGISGSDANQLVKPMLAKTGKKIFDDKNWIYELKWDGYRTMASVKNGKVQLYSRNGLSLNEKFAPIARSFTSLDDEVMLDGEVVILNAEGYSDFEKLQNYKGEENDNLVFYVFDLVYLNGHSTISLPLKDRKELLKVLVENAGSENIRYCDHIETLGSAFYEKVIKAGFEGIMAKDGASAYYPGARSEVWLKFKNVNDREAIICGYTESEGVEFGSLILGAYQNNKLEYIGNCGTGFSSEMRANLLKKMKSLKAQKHPFKSAPNLKGRKPHWILPKLICEVNYSEITGKGLLRHPVFKRLRDDKSLDKIAVADKTPTGKTPTKVKESKSAKMSSDSVLEIDGKQVAITHPAKIYFPGEGIRKYDIIDYYIQIADTIMPYLIDRPQNLHRHPNGIDKEGFYQKDNENLPDWVDTIAIHSKSTDKNIDYLLCQDEATLIYMANLGCIEINPWNSNVGKLDNPTYTVIDIDPSEKTPFSQVVEVALVAKEILDQVKIEGYCKTSGSTGLHIYIPLSGKYDYDESRSFAKLICHFIQERLPKTTSMERSIKARNGKIYLDFMQNKKGQTLAAPYCVRPRPGATVSTPLHWDEVNKNLKISDFDIHNMPSRIEKEGDLFEKVLTEKLDMNKALEQFDSL</sequence>
<dbReference type="NCBIfam" id="TIGR02779">
    <property type="entry name" value="NHEJ_ligase_lig"/>
    <property type="match status" value="1"/>
</dbReference>
<dbReference type="PROSITE" id="PS50160">
    <property type="entry name" value="DNA_LIGASE_A3"/>
    <property type="match status" value="1"/>
</dbReference>
<dbReference type="Pfam" id="PF21686">
    <property type="entry name" value="LigD_Prim-Pol"/>
    <property type="match status" value="1"/>
</dbReference>
<dbReference type="InterPro" id="IPR014144">
    <property type="entry name" value="LigD_PE_domain"/>
</dbReference>
<evidence type="ECO:0000256" key="3">
    <source>
        <dbReference type="ARBA" id="ARBA00022598"/>
    </source>
</evidence>
<evidence type="ECO:0000256" key="13">
    <source>
        <dbReference type="ARBA" id="ARBA00022932"/>
    </source>
</evidence>
<evidence type="ECO:0000256" key="19">
    <source>
        <dbReference type="ARBA" id="ARBA00029943"/>
    </source>
</evidence>
<evidence type="ECO:0000256" key="9">
    <source>
        <dbReference type="ARBA" id="ARBA00022763"/>
    </source>
</evidence>
<evidence type="ECO:0000256" key="16">
    <source>
        <dbReference type="ARBA" id="ARBA00023204"/>
    </source>
</evidence>
<evidence type="ECO:0000256" key="21">
    <source>
        <dbReference type="SAM" id="MobiDB-lite"/>
    </source>
</evidence>
<dbReference type="Gene3D" id="3.30.1490.70">
    <property type="match status" value="1"/>
</dbReference>
<gene>
    <name evidence="23" type="primary">ligD</name>
    <name evidence="23" type="ORF">G3O08_12015</name>
</gene>
<evidence type="ECO:0000256" key="6">
    <source>
        <dbReference type="ARBA" id="ARBA00022722"/>
    </source>
</evidence>
<dbReference type="InterPro" id="IPR012309">
    <property type="entry name" value="DNA_ligase_ATP-dep_C"/>
</dbReference>
<dbReference type="InterPro" id="IPR014146">
    <property type="entry name" value="LigD_ligase_dom"/>
</dbReference>
<dbReference type="SUPFAM" id="SSF56091">
    <property type="entry name" value="DNA ligase/mRNA capping enzyme, catalytic domain"/>
    <property type="match status" value="1"/>
</dbReference>
<dbReference type="AlphaFoldDB" id="A0A7K3WRS5"/>
<dbReference type="GO" id="GO:0003910">
    <property type="term" value="F:DNA ligase (ATP) activity"/>
    <property type="evidence" value="ECO:0007669"/>
    <property type="project" value="UniProtKB-EC"/>
</dbReference>
<keyword evidence="3 23" id="KW-0436">Ligase</keyword>
<evidence type="ECO:0000256" key="11">
    <source>
        <dbReference type="ARBA" id="ARBA00022839"/>
    </source>
</evidence>
<dbReference type="Pfam" id="PF04679">
    <property type="entry name" value="DNA_ligase_A_C"/>
    <property type="match status" value="1"/>
</dbReference>
<keyword evidence="4" id="KW-0808">Transferase</keyword>
<keyword evidence="5" id="KW-0548">Nucleotidyltransferase</keyword>
<dbReference type="NCBIfam" id="TIGR02778">
    <property type="entry name" value="ligD_pol"/>
    <property type="match status" value="1"/>
</dbReference>
<feature type="domain" description="ATP-dependent DNA ligase family profile" evidence="22">
    <location>
        <begin position="290"/>
        <end position="440"/>
    </location>
</feature>
<keyword evidence="24" id="KW-1185">Reference proteome</keyword>
<dbReference type="GO" id="GO:0006310">
    <property type="term" value="P:DNA recombination"/>
    <property type="evidence" value="ECO:0007669"/>
    <property type="project" value="UniProtKB-KW"/>
</dbReference>
<dbReference type="GO" id="GO:0004527">
    <property type="term" value="F:exonuclease activity"/>
    <property type="evidence" value="ECO:0007669"/>
    <property type="project" value="UniProtKB-KW"/>
</dbReference>
<dbReference type="SUPFAM" id="SSF50249">
    <property type="entry name" value="Nucleic acid-binding proteins"/>
    <property type="match status" value="1"/>
</dbReference>
<keyword evidence="13" id="KW-0239">DNA-directed DNA polymerase</keyword>
<protein>
    <recommendedName>
        <fullName evidence="2">DNA ligase (ATP)</fullName>
        <ecNumber evidence="2">6.5.1.1</ecNumber>
    </recommendedName>
    <alternativeName>
        <fullName evidence="19">NHEJ DNA polymerase</fullName>
    </alternativeName>
</protein>
<keyword evidence="10" id="KW-0378">Hydrolase</keyword>
<keyword evidence="9" id="KW-0227">DNA damage</keyword>
<dbReference type="GO" id="GO:0003677">
    <property type="term" value="F:DNA binding"/>
    <property type="evidence" value="ECO:0007669"/>
    <property type="project" value="UniProtKB-KW"/>
</dbReference>
<dbReference type="InterPro" id="IPR012310">
    <property type="entry name" value="DNA_ligase_ATP-dep_cent"/>
</dbReference>
<dbReference type="NCBIfam" id="TIGR02776">
    <property type="entry name" value="NHEJ_ligase_prk"/>
    <property type="match status" value="1"/>
</dbReference>
<dbReference type="PANTHER" id="PTHR42705:SF3">
    <property type="entry name" value="ATP-DEPENDENT DNA LIGASE"/>
    <property type="match status" value="1"/>
</dbReference>
<dbReference type="Pfam" id="PF01068">
    <property type="entry name" value="DNA_ligase_A_M"/>
    <property type="match status" value="1"/>
</dbReference>
<keyword evidence="11" id="KW-0269">Exonuclease</keyword>
<comment type="cofactor">
    <cofactor evidence="1">
        <name>Mn(2+)</name>
        <dbReference type="ChEBI" id="CHEBI:29035"/>
    </cofactor>
</comment>
<reference evidence="23 24" key="1">
    <citation type="submission" date="2020-02" db="EMBL/GenBank/DDBJ databases">
        <title>Out from the shadows clarifying the taxonomy of the family Cryomorphaceae and related taxa by utilizing the GTDB taxonomic framework.</title>
        <authorList>
            <person name="Bowman J.P."/>
        </authorList>
    </citation>
    <scope>NUCLEOTIDE SEQUENCE [LARGE SCALE GENOMIC DNA]</scope>
    <source>
        <strain evidence="23 24">QSSC 1-22</strain>
    </source>
</reference>